<gene>
    <name evidence="1" type="ORF">OXU80_14455</name>
</gene>
<name>A0ACD4NH32_9HYPH</name>
<evidence type="ECO:0000313" key="1">
    <source>
        <dbReference type="EMBL" id="WAJ26118.1"/>
    </source>
</evidence>
<protein>
    <submittedName>
        <fullName evidence="1">Uncharacterized protein</fullName>
    </submittedName>
</protein>
<sequence length="72" mass="7724">MDLFRAIHEVVFAVLLVVAVGLGVIGAGGIGHVLFETIRGFYYPQASAILIIVVATVTVMDLVSQSLRKRVI</sequence>
<dbReference type="Proteomes" id="UP001163223">
    <property type="component" value="Chromosome"/>
</dbReference>
<evidence type="ECO:0000313" key="2">
    <source>
        <dbReference type="Proteomes" id="UP001163223"/>
    </source>
</evidence>
<organism evidence="1 2">
    <name type="scientific">Antarcticirhabdus aurantiaca</name>
    <dbReference type="NCBI Taxonomy" id="2606717"/>
    <lineage>
        <taxon>Bacteria</taxon>
        <taxon>Pseudomonadati</taxon>
        <taxon>Pseudomonadota</taxon>
        <taxon>Alphaproteobacteria</taxon>
        <taxon>Hyphomicrobiales</taxon>
        <taxon>Aurantimonadaceae</taxon>
        <taxon>Antarcticirhabdus</taxon>
    </lineage>
</organism>
<reference evidence="1" key="1">
    <citation type="submission" date="2022-11" db="EMBL/GenBank/DDBJ databases">
        <title>beta-Carotene-producing bacterium, Jeongeuplla avenae sp. nov., alleviates the salt stress of Arabidopsis seedlings.</title>
        <authorList>
            <person name="Jiang L."/>
            <person name="Lee J."/>
        </authorList>
    </citation>
    <scope>NUCLEOTIDE SEQUENCE</scope>
    <source>
        <strain evidence="1">DY_R2A_6</strain>
    </source>
</reference>
<accession>A0ACD4NH32</accession>
<keyword evidence="2" id="KW-1185">Reference proteome</keyword>
<proteinExistence type="predicted"/>
<dbReference type="EMBL" id="CP113520">
    <property type="protein sequence ID" value="WAJ26118.1"/>
    <property type="molecule type" value="Genomic_DNA"/>
</dbReference>